<gene>
    <name evidence="2" type="ORF">OPS25_14460</name>
</gene>
<name>A0ABT3PAA8_9ALTE</name>
<protein>
    <submittedName>
        <fullName evidence="2">FHA domain-containing protein</fullName>
    </submittedName>
</protein>
<dbReference type="InterPro" id="IPR008984">
    <property type="entry name" value="SMAD_FHA_dom_sf"/>
</dbReference>
<dbReference type="Proteomes" id="UP001142810">
    <property type="component" value="Unassembled WGS sequence"/>
</dbReference>
<accession>A0ABT3PAA8</accession>
<dbReference type="Pfam" id="PF01590">
    <property type="entry name" value="GAF"/>
    <property type="match status" value="1"/>
</dbReference>
<proteinExistence type="predicted"/>
<dbReference type="Gene3D" id="3.30.450.40">
    <property type="match status" value="1"/>
</dbReference>
<feature type="domain" description="FHA" evidence="1">
    <location>
        <begin position="25"/>
        <end position="74"/>
    </location>
</feature>
<evidence type="ECO:0000313" key="3">
    <source>
        <dbReference type="Proteomes" id="UP001142810"/>
    </source>
</evidence>
<evidence type="ECO:0000259" key="1">
    <source>
        <dbReference type="PROSITE" id="PS50006"/>
    </source>
</evidence>
<reference evidence="2" key="1">
    <citation type="submission" date="2022-11" db="EMBL/GenBank/DDBJ databases">
        <title>Alteromonas sp. nov., isolated from sea water of the Qingdao.</title>
        <authorList>
            <person name="Wang Q."/>
        </authorList>
    </citation>
    <scope>NUCLEOTIDE SEQUENCE</scope>
    <source>
        <strain evidence="2">ASW11-7</strain>
    </source>
</reference>
<dbReference type="Pfam" id="PF00498">
    <property type="entry name" value="FHA"/>
    <property type="match status" value="1"/>
</dbReference>
<comment type="caution">
    <text evidence="2">The sequence shown here is derived from an EMBL/GenBank/DDBJ whole genome shotgun (WGS) entry which is preliminary data.</text>
</comment>
<keyword evidence="3" id="KW-1185">Reference proteome</keyword>
<organism evidence="2 3">
    <name type="scientific">Alteromonas aquimaris</name>
    <dbReference type="NCBI Taxonomy" id="2998417"/>
    <lineage>
        <taxon>Bacteria</taxon>
        <taxon>Pseudomonadati</taxon>
        <taxon>Pseudomonadota</taxon>
        <taxon>Gammaproteobacteria</taxon>
        <taxon>Alteromonadales</taxon>
        <taxon>Alteromonadaceae</taxon>
        <taxon>Alteromonas/Salinimonas group</taxon>
        <taxon>Alteromonas</taxon>
    </lineage>
</organism>
<sequence length="277" mass="30840">MPLQIAVSTPQGIMAEHLLFEGQPYHIGRANTADIIINHPQISRQHAILRNIGDKQWALKDTSSSGCYKLGKKISSLLIDDEQSILLGPVVCKFKHISNQELEKAETHHIWRKLQLQQYCAQLNLCADSMSLVRLARECLIQSLGCERAAFIVLDQHGNFQQGLGYEPWMDAQDFSGSRTVIKKAIAQQTPLALGNLKGNHDYAMQPSVIQHNILAALCVPVLVENQVAGVLYGDNTIGRQYFSETDVTFAASLANFLSLRLLFHSIDHKISLLRSS</sequence>
<dbReference type="PROSITE" id="PS50006">
    <property type="entry name" value="FHA_DOMAIN"/>
    <property type="match status" value="1"/>
</dbReference>
<dbReference type="InterPro" id="IPR029016">
    <property type="entry name" value="GAF-like_dom_sf"/>
</dbReference>
<dbReference type="InterPro" id="IPR003018">
    <property type="entry name" value="GAF"/>
</dbReference>
<dbReference type="SMART" id="SM00065">
    <property type="entry name" value="GAF"/>
    <property type="match status" value="1"/>
</dbReference>
<dbReference type="EMBL" id="JAPFRD010000012">
    <property type="protein sequence ID" value="MCW8109709.1"/>
    <property type="molecule type" value="Genomic_DNA"/>
</dbReference>
<dbReference type="SUPFAM" id="SSF55781">
    <property type="entry name" value="GAF domain-like"/>
    <property type="match status" value="1"/>
</dbReference>
<dbReference type="SUPFAM" id="SSF49879">
    <property type="entry name" value="SMAD/FHA domain"/>
    <property type="match status" value="1"/>
</dbReference>
<dbReference type="Gene3D" id="2.60.200.20">
    <property type="match status" value="1"/>
</dbReference>
<dbReference type="InterPro" id="IPR000253">
    <property type="entry name" value="FHA_dom"/>
</dbReference>
<dbReference type="SMART" id="SM00240">
    <property type="entry name" value="FHA"/>
    <property type="match status" value="1"/>
</dbReference>
<dbReference type="RefSeq" id="WP_265618557.1">
    <property type="nucleotide sequence ID" value="NZ_JAPFRD010000012.1"/>
</dbReference>
<evidence type="ECO:0000313" key="2">
    <source>
        <dbReference type="EMBL" id="MCW8109709.1"/>
    </source>
</evidence>